<dbReference type="Proteomes" id="UP000008963">
    <property type="component" value="Chromosome"/>
</dbReference>
<dbReference type="STRING" id="862908.BMS_2342"/>
<dbReference type="InterPro" id="IPR023087">
    <property type="entry name" value="Flg_Motor_Flig_C"/>
</dbReference>
<protein>
    <recommendedName>
        <fullName evidence="1">Flagellar motor switch protein FliG C-terminal domain-containing protein</fullName>
    </recommendedName>
</protein>
<keyword evidence="3" id="KW-1185">Reference proteome</keyword>
<dbReference type="SUPFAM" id="SSF48029">
    <property type="entry name" value="FliG"/>
    <property type="match status" value="1"/>
</dbReference>
<evidence type="ECO:0000313" key="2">
    <source>
        <dbReference type="EMBL" id="CBW27140.1"/>
    </source>
</evidence>
<evidence type="ECO:0000259" key="1">
    <source>
        <dbReference type="Pfam" id="PF01706"/>
    </source>
</evidence>
<reference evidence="3" key="1">
    <citation type="journal article" date="2013" name="ISME J.">
        <title>A small predatory core genome in the divergent marine Bacteriovorax marinus SJ and the terrestrial Bdellovibrio bacteriovorus.</title>
        <authorList>
            <person name="Crossman L.C."/>
            <person name="Chen H."/>
            <person name="Cerdeno-Tarraga A.M."/>
            <person name="Brooks K."/>
            <person name="Quail M.A."/>
            <person name="Pineiro S.A."/>
            <person name="Hobley L."/>
            <person name="Sockett R.E."/>
            <person name="Bentley S.D."/>
            <person name="Parkhill J."/>
            <person name="Williams H.N."/>
            <person name="Stine O.C."/>
        </authorList>
    </citation>
    <scope>NUCLEOTIDE SEQUENCE [LARGE SCALE GENOMIC DNA]</scope>
    <source>
        <strain evidence="3">ATCC BAA-682 / DSM 15412 / SJ</strain>
    </source>
</reference>
<name>E1X4R4_HALMS</name>
<dbReference type="PATRIC" id="fig|862908.3.peg.2230"/>
<dbReference type="RefSeq" id="WP_014244917.1">
    <property type="nucleotide sequence ID" value="NC_016620.1"/>
</dbReference>
<dbReference type="OrthoDB" id="5288835at2"/>
<accession>E1X4R4</accession>
<dbReference type="EMBL" id="FQ312005">
    <property type="protein sequence ID" value="CBW27140.1"/>
    <property type="molecule type" value="Genomic_DNA"/>
</dbReference>
<gene>
    <name evidence="2" type="ordered locus">BMS_2342</name>
</gene>
<dbReference type="HOGENOM" id="CLU_755994_0_0_7"/>
<dbReference type="InterPro" id="IPR011002">
    <property type="entry name" value="FliG_a-hlx"/>
</dbReference>
<dbReference type="AlphaFoldDB" id="E1X4R4"/>
<proteinExistence type="predicted"/>
<dbReference type="Gene3D" id="2.40.10.220">
    <property type="entry name" value="predicted glycosyltransferase like domains"/>
    <property type="match status" value="1"/>
</dbReference>
<evidence type="ECO:0000313" key="3">
    <source>
        <dbReference type="Proteomes" id="UP000008963"/>
    </source>
</evidence>
<dbReference type="Pfam" id="PF01706">
    <property type="entry name" value="FliG_C"/>
    <property type="match status" value="1"/>
</dbReference>
<organism evidence="2 3">
    <name type="scientific">Halobacteriovorax marinus (strain ATCC BAA-682 / DSM 15412 / SJ)</name>
    <name type="common">Bacteriovorax marinus</name>
    <dbReference type="NCBI Taxonomy" id="862908"/>
    <lineage>
        <taxon>Bacteria</taxon>
        <taxon>Pseudomonadati</taxon>
        <taxon>Bdellovibrionota</taxon>
        <taxon>Bacteriovoracia</taxon>
        <taxon>Bacteriovoracales</taxon>
        <taxon>Halobacteriovoraceae</taxon>
        <taxon>Halobacteriovorax</taxon>
    </lineage>
</organism>
<feature type="domain" description="Flagellar motor switch protein FliG C-terminal" evidence="1">
    <location>
        <begin position="253"/>
        <end position="357"/>
    </location>
</feature>
<dbReference type="Gene3D" id="1.10.220.30">
    <property type="match status" value="1"/>
</dbReference>
<dbReference type="KEGG" id="bmx:BMS_2342"/>
<sequence length="366" mass="41879">MKMWSTFRKDVIKSRLTQIMESGDEVTIWQNRGDERNKFQATIVEVTDSNTIIQIEDAYKNADYKITKDNTLFVHYAKGDALFKKDAFKTEGLRIIIKTPVELMMKERRSVERFSFKYQDFKNVSFKVGSNDDVESVSYILKDLSVKGLSLIVHESEAPKFSVGATIYITSITDQNLSSGLLATIRYITPYSVSLETDSNLLKLGVQFSDSLESVTFKSISSVIEKKQLKQKGLEVSTFNGLSEVEQEKVLRKIAEENHVLANNIREQNENIDRLRYLTLEMKRNFLLEVNLDLLAASLRLSSKELIYDLISEVTDTMKEEFLYKLDQPKSPSAINKAQDEIVKFIRAKEKSGELVLDPTSFEVLV</sequence>